<accession>A0ABU6ZVH0</accession>
<gene>
    <name evidence="2" type="ORF">PIB30_097667</name>
</gene>
<dbReference type="Proteomes" id="UP001341840">
    <property type="component" value="Unassembled WGS sequence"/>
</dbReference>
<feature type="region of interest" description="Disordered" evidence="1">
    <location>
        <begin position="1"/>
        <end position="20"/>
    </location>
</feature>
<feature type="non-terminal residue" evidence="2">
    <location>
        <position position="1"/>
    </location>
</feature>
<organism evidence="2 3">
    <name type="scientific">Stylosanthes scabra</name>
    <dbReference type="NCBI Taxonomy" id="79078"/>
    <lineage>
        <taxon>Eukaryota</taxon>
        <taxon>Viridiplantae</taxon>
        <taxon>Streptophyta</taxon>
        <taxon>Embryophyta</taxon>
        <taxon>Tracheophyta</taxon>
        <taxon>Spermatophyta</taxon>
        <taxon>Magnoliopsida</taxon>
        <taxon>eudicotyledons</taxon>
        <taxon>Gunneridae</taxon>
        <taxon>Pentapetalae</taxon>
        <taxon>rosids</taxon>
        <taxon>fabids</taxon>
        <taxon>Fabales</taxon>
        <taxon>Fabaceae</taxon>
        <taxon>Papilionoideae</taxon>
        <taxon>50 kb inversion clade</taxon>
        <taxon>dalbergioids sensu lato</taxon>
        <taxon>Dalbergieae</taxon>
        <taxon>Pterocarpus clade</taxon>
        <taxon>Stylosanthes</taxon>
    </lineage>
</organism>
<proteinExistence type="predicted"/>
<evidence type="ECO:0000313" key="3">
    <source>
        <dbReference type="Proteomes" id="UP001341840"/>
    </source>
</evidence>
<name>A0ABU6ZVH0_9FABA</name>
<protein>
    <submittedName>
        <fullName evidence="2">Uncharacterized protein</fullName>
    </submittedName>
</protein>
<keyword evidence="3" id="KW-1185">Reference proteome</keyword>
<comment type="caution">
    <text evidence="2">The sequence shown here is derived from an EMBL/GenBank/DDBJ whole genome shotgun (WGS) entry which is preliminary data.</text>
</comment>
<reference evidence="2 3" key="1">
    <citation type="journal article" date="2023" name="Plants (Basel)">
        <title>Bridging the Gap: Combining Genomics and Transcriptomics Approaches to Understand Stylosanthes scabra, an Orphan Legume from the Brazilian Caatinga.</title>
        <authorList>
            <person name="Ferreira-Neto J.R.C."/>
            <person name="da Silva M.D."/>
            <person name="Binneck E."/>
            <person name="de Melo N.F."/>
            <person name="da Silva R.H."/>
            <person name="de Melo A.L.T.M."/>
            <person name="Pandolfi V."/>
            <person name="Bustamante F.O."/>
            <person name="Brasileiro-Vidal A.C."/>
            <person name="Benko-Iseppon A.M."/>
        </authorList>
    </citation>
    <scope>NUCLEOTIDE SEQUENCE [LARGE SCALE GENOMIC DNA]</scope>
    <source>
        <tissue evidence="2">Leaves</tissue>
    </source>
</reference>
<dbReference type="EMBL" id="JASCZI010274282">
    <property type="protein sequence ID" value="MED6225850.1"/>
    <property type="molecule type" value="Genomic_DNA"/>
</dbReference>
<evidence type="ECO:0000313" key="2">
    <source>
        <dbReference type="EMBL" id="MED6225850.1"/>
    </source>
</evidence>
<evidence type="ECO:0000256" key="1">
    <source>
        <dbReference type="SAM" id="MobiDB-lite"/>
    </source>
</evidence>
<sequence>GLSGFCSVPDHRSTGRSPHPHHCGTFKTLPRDEVLTHGLWLLDRDEHLDPWLLFPCILFWNLYPQQPWGDDDNGNWDLGFPICISQNTGAKLSQIFLFATSLNCHSSYMDNRQTKWGPLWQT</sequence>